<evidence type="ECO:0000313" key="4">
    <source>
        <dbReference type="Proteomes" id="UP000571017"/>
    </source>
</evidence>
<protein>
    <submittedName>
        <fullName evidence="3">N-acetylmuramoyl-L-alanine amidase CwlD</fullName>
        <ecNumber evidence="3">3.5.1.28</ecNumber>
    </submittedName>
</protein>
<dbReference type="EMBL" id="JACEFG010000006">
    <property type="protein sequence ID" value="MBA2176962.1"/>
    <property type="molecule type" value="Genomic_DNA"/>
</dbReference>
<dbReference type="Proteomes" id="UP000571017">
    <property type="component" value="Unassembled WGS sequence"/>
</dbReference>
<keyword evidence="4" id="KW-1185">Reference proteome</keyword>
<dbReference type="InterPro" id="IPR050695">
    <property type="entry name" value="N-acetylmuramoyl_amidase_3"/>
</dbReference>
<dbReference type="RefSeq" id="WP_181474016.1">
    <property type="nucleotide sequence ID" value="NZ_JACEFG010000006.1"/>
</dbReference>
<dbReference type="SMART" id="SM00646">
    <property type="entry name" value="Ami_3"/>
    <property type="match status" value="1"/>
</dbReference>
<sequence>MIRRMKTFIWLGGIVLLVCLVAYPIQEAKDAWTVWSSPLAGKVIVLDPGHGGPDGGAEGSDGTQEKEITLQMSRYLQDYLQEAGALVYLTRYEDTDLSSDDAGSLSRRKSEDIRNRVQYVKEKEADFYLSIHLNAIPSGKWRGAQSFYNPNVEESENLAKFIQSEIRTNLENTTREALGLNNIYLLKHVEAPGALIEAGFLSNDQERELLKSDDYQRKMAASIYQGILRFVTEREYPSTDGS</sequence>
<accession>A0A838CXU3</accession>
<dbReference type="EC" id="3.5.1.28" evidence="3"/>
<evidence type="ECO:0000313" key="3">
    <source>
        <dbReference type="EMBL" id="MBA2176962.1"/>
    </source>
</evidence>
<dbReference type="SUPFAM" id="SSF53187">
    <property type="entry name" value="Zn-dependent exopeptidases"/>
    <property type="match status" value="1"/>
</dbReference>
<reference evidence="3 4" key="1">
    <citation type="journal article" date="2004" name="Extremophiles">
        <title>Halobacillus locisalis sp. nov., a halophilic bacterium isolated from a marine solar saltern of the Yellow Sea in Korea.</title>
        <authorList>
            <person name="Yoon J.H."/>
            <person name="Kang K.H."/>
            <person name="Oh T.K."/>
            <person name="Park Y.H."/>
        </authorList>
    </citation>
    <scope>NUCLEOTIDE SEQUENCE [LARGE SCALE GENOMIC DNA]</scope>
    <source>
        <strain evidence="3 4">KCTC 3788</strain>
    </source>
</reference>
<dbReference type="GO" id="GO:0009253">
    <property type="term" value="P:peptidoglycan catabolic process"/>
    <property type="evidence" value="ECO:0007669"/>
    <property type="project" value="InterPro"/>
</dbReference>
<evidence type="ECO:0000259" key="2">
    <source>
        <dbReference type="SMART" id="SM00646"/>
    </source>
</evidence>
<feature type="domain" description="MurNAc-LAA" evidence="2">
    <location>
        <begin position="117"/>
        <end position="228"/>
    </location>
</feature>
<organism evidence="3 4">
    <name type="scientific">Halobacillus locisalis</name>
    <dbReference type="NCBI Taxonomy" id="220753"/>
    <lineage>
        <taxon>Bacteria</taxon>
        <taxon>Bacillati</taxon>
        <taxon>Bacillota</taxon>
        <taxon>Bacilli</taxon>
        <taxon>Bacillales</taxon>
        <taxon>Bacillaceae</taxon>
        <taxon>Halobacillus</taxon>
    </lineage>
</organism>
<dbReference type="CDD" id="cd02696">
    <property type="entry name" value="MurNAc-LAA"/>
    <property type="match status" value="1"/>
</dbReference>
<dbReference type="PANTHER" id="PTHR30404">
    <property type="entry name" value="N-ACETYLMURAMOYL-L-ALANINE AMIDASE"/>
    <property type="match status" value="1"/>
</dbReference>
<dbReference type="PANTHER" id="PTHR30404:SF0">
    <property type="entry name" value="N-ACETYLMURAMOYL-L-ALANINE AMIDASE AMIC"/>
    <property type="match status" value="1"/>
</dbReference>
<dbReference type="NCBIfam" id="TIGR02883">
    <property type="entry name" value="spore_cwlD"/>
    <property type="match status" value="1"/>
</dbReference>
<keyword evidence="1 3" id="KW-0378">Hydrolase</keyword>
<evidence type="ECO:0000256" key="1">
    <source>
        <dbReference type="ARBA" id="ARBA00022801"/>
    </source>
</evidence>
<dbReference type="GO" id="GO:0008745">
    <property type="term" value="F:N-acetylmuramoyl-L-alanine amidase activity"/>
    <property type="evidence" value="ECO:0007669"/>
    <property type="project" value="UniProtKB-EC"/>
</dbReference>
<dbReference type="Gene3D" id="3.40.630.40">
    <property type="entry name" value="Zn-dependent exopeptidases"/>
    <property type="match status" value="1"/>
</dbReference>
<dbReference type="GO" id="GO:0030288">
    <property type="term" value="C:outer membrane-bounded periplasmic space"/>
    <property type="evidence" value="ECO:0007669"/>
    <property type="project" value="TreeGrafter"/>
</dbReference>
<name>A0A838CXU3_9BACI</name>
<dbReference type="Pfam" id="PF01520">
    <property type="entry name" value="Amidase_3"/>
    <property type="match status" value="1"/>
</dbReference>
<dbReference type="InterPro" id="IPR014234">
    <property type="entry name" value="Spore_CwlD"/>
</dbReference>
<proteinExistence type="predicted"/>
<dbReference type="AlphaFoldDB" id="A0A838CXU3"/>
<comment type="caution">
    <text evidence="3">The sequence shown here is derived from an EMBL/GenBank/DDBJ whole genome shotgun (WGS) entry which is preliminary data.</text>
</comment>
<dbReference type="InterPro" id="IPR002508">
    <property type="entry name" value="MurNAc-LAA_cat"/>
</dbReference>
<gene>
    <name evidence="3" type="primary">cwlD</name>
    <name evidence="3" type="ORF">H0266_18945</name>
</gene>